<dbReference type="Proteomes" id="UP001597400">
    <property type="component" value="Unassembled WGS sequence"/>
</dbReference>
<accession>A0ABW4TYI6</accession>
<dbReference type="PANTHER" id="PTHR41521:SF4">
    <property type="entry name" value="BLR0684 PROTEIN"/>
    <property type="match status" value="1"/>
</dbReference>
<name>A0ABW4TYI6_9SPHN</name>
<gene>
    <name evidence="2" type="ORF">ACFSGX_12335</name>
</gene>
<evidence type="ECO:0000313" key="2">
    <source>
        <dbReference type="EMBL" id="MFD1951553.1"/>
    </source>
</evidence>
<dbReference type="InterPro" id="IPR011008">
    <property type="entry name" value="Dimeric_a/b-barrel"/>
</dbReference>
<dbReference type="PANTHER" id="PTHR41521">
    <property type="match status" value="1"/>
</dbReference>
<organism evidence="2 3">
    <name type="scientific">Sphingomonas arantia</name>
    <dbReference type="NCBI Taxonomy" id="1460676"/>
    <lineage>
        <taxon>Bacteria</taxon>
        <taxon>Pseudomonadati</taxon>
        <taxon>Pseudomonadota</taxon>
        <taxon>Alphaproteobacteria</taxon>
        <taxon>Sphingomonadales</taxon>
        <taxon>Sphingomonadaceae</taxon>
        <taxon>Sphingomonas</taxon>
    </lineage>
</organism>
<dbReference type="RefSeq" id="WP_380930309.1">
    <property type="nucleotide sequence ID" value="NZ_JBHUGS010000003.1"/>
</dbReference>
<keyword evidence="3" id="KW-1185">Reference proteome</keyword>
<proteinExistence type="predicted"/>
<sequence>MIRISLAFDQTTEITMPAYVIFIREKTVDQAELNTYRQLVKAVLEKWPVKFLSDYGAMEVVEGSEPVGVVLVEFPTMREAQDWYHSPEYQAVIRHRLAGGEYRGLIIDGL</sequence>
<dbReference type="Pfam" id="PF07045">
    <property type="entry name" value="DUF1330"/>
    <property type="match status" value="1"/>
</dbReference>
<evidence type="ECO:0000313" key="3">
    <source>
        <dbReference type="Proteomes" id="UP001597400"/>
    </source>
</evidence>
<dbReference type="EMBL" id="JBHUGS010000003">
    <property type="protein sequence ID" value="MFD1951553.1"/>
    <property type="molecule type" value="Genomic_DNA"/>
</dbReference>
<reference evidence="3" key="1">
    <citation type="journal article" date="2019" name="Int. J. Syst. Evol. Microbiol.">
        <title>The Global Catalogue of Microorganisms (GCM) 10K type strain sequencing project: providing services to taxonomists for standard genome sequencing and annotation.</title>
        <authorList>
            <consortium name="The Broad Institute Genomics Platform"/>
            <consortium name="The Broad Institute Genome Sequencing Center for Infectious Disease"/>
            <person name="Wu L."/>
            <person name="Ma J."/>
        </authorList>
    </citation>
    <scope>NUCLEOTIDE SEQUENCE [LARGE SCALE GENOMIC DNA]</scope>
    <source>
        <strain evidence="3">CGMCC 1.12702</strain>
    </source>
</reference>
<protein>
    <submittedName>
        <fullName evidence="2">DUF1330 domain-containing protein</fullName>
    </submittedName>
</protein>
<comment type="caution">
    <text evidence="2">The sequence shown here is derived from an EMBL/GenBank/DDBJ whole genome shotgun (WGS) entry which is preliminary data.</text>
</comment>
<feature type="domain" description="DUF1330" evidence="1">
    <location>
        <begin position="17"/>
        <end position="109"/>
    </location>
</feature>
<dbReference type="Gene3D" id="3.30.70.100">
    <property type="match status" value="1"/>
</dbReference>
<evidence type="ECO:0000259" key="1">
    <source>
        <dbReference type="Pfam" id="PF07045"/>
    </source>
</evidence>
<dbReference type="InterPro" id="IPR010753">
    <property type="entry name" value="DUF1330"/>
</dbReference>
<dbReference type="SUPFAM" id="SSF54909">
    <property type="entry name" value="Dimeric alpha+beta barrel"/>
    <property type="match status" value="1"/>
</dbReference>